<evidence type="ECO:0000256" key="4">
    <source>
        <dbReference type="ARBA" id="ARBA00022801"/>
    </source>
</evidence>
<keyword evidence="4 6" id="KW-0378">Hydrolase</keyword>
<evidence type="ECO:0000256" key="3">
    <source>
        <dbReference type="ARBA" id="ARBA00022722"/>
    </source>
</evidence>
<protein>
    <recommendedName>
        <fullName evidence="6">Exodeoxyribonuclease 7 small subunit</fullName>
        <ecNumber evidence="6">3.1.11.6</ecNumber>
    </recommendedName>
    <alternativeName>
        <fullName evidence="6">Exodeoxyribonuclease VII small subunit</fullName>
        <shortName evidence="6">Exonuclease VII small subunit</shortName>
    </alternativeName>
</protein>
<dbReference type="Proteomes" id="UP001222800">
    <property type="component" value="Chromosome"/>
</dbReference>
<proteinExistence type="inferred from homology"/>
<dbReference type="Gene3D" id="1.10.287.1040">
    <property type="entry name" value="Exonuclease VII, small subunit"/>
    <property type="match status" value="1"/>
</dbReference>
<dbReference type="NCBIfam" id="TIGR01280">
    <property type="entry name" value="xseB"/>
    <property type="match status" value="1"/>
</dbReference>
<comment type="function">
    <text evidence="6">Bidirectionally degrades single-stranded DNA into large acid-insoluble oligonucleotides, which are then degraded further into small acid-soluble oligonucleotides.</text>
</comment>
<gene>
    <name evidence="6 7" type="primary">xseB</name>
    <name evidence="7" type="ORF">P4S50_11705</name>
</gene>
<dbReference type="InterPro" id="IPR003761">
    <property type="entry name" value="Exonuc_VII_S"/>
</dbReference>
<reference evidence="7 8" key="1">
    <citation type="submission" date="2023-03" db="EMBL/GenBank/DDBJ databases">
        <title>Complete genome sequence of Tepidibacter sp. SWIR-1, isolated from a deep-sea hydrothermal vent.</title>
        <authorList>
            <person name="Li X."/>
        </authorList>
    </citation>
    <scope>NUCLEOTIDE SEQUENCE [LARGE SCALE GENOMIC DNA]</scope>
    <source>
        <strain evidence="7 8">SWIR-1</strain>
    </source>
</reference>
<evidence type="ECO:0000256" key="1">
    <source>
        <dbReference type="ARBA" id="ARBA00009998"/>
    </source>
</evidence>
<dbReference type="GO" id="GO:0008855">
    <property type="term" value="F:exodeoxyribonuclease VII activity"/>
    <property type="evidence" value="ECO:0007669"/>
    <property type="project" value="UniProtKB-EC"/>
</dbReference>
<sequence length="70" mass="8395">MNYEVSYKRLQEIIKSLEEETISLDESLKLYEEGIRLYRHCNKLLESAQLKITRFSNDTLEEIEIDIEEV</sequence>
<dbReference type="EMBL" id="CP120733">
    <property type="protein sequence ID" value="WFD09051.1"/>
    <property type="molecule type" value="Genomic_DNA"/>
</dbReference>
<dbReference type="Pfam" id="PF02609">
    <property type="entry name" value="Exonuc_VII_S"/>
    <property type="match status" value="1"/>
</dbReference>
<comment type="subunit">
    <text evidence="6">Heterooligomer composed of large and small subunits.</text>
</comment>
<dbReference type="PANTHER" id="PTHR34137:SF1">
    <property type="entry name" value="EXODEOXYRIBONUCLEASE 7 SMALL SUBUNIT"/>
    <property type="match status" value="1"/>
</dbReference>
<evidence type="ECO:0000256" key="2">
    <source>
        <dbReference type="ARBA" id="ARBA00022490"/>
    </source>
</evidence>
<evidence type="ECO:0000313" key="8">
    <source>
        <dbReference type="Proteomes" id="UP001222800"/>
    </source>
</evidence>
<dbReference type="PANTHER" id="PTHR34137">
    <property type="entry name" value="EXODEOXYRIBONUCLEASE 7 SMALL SUBUNIT"/>
    <property type="match status" value="1"/>
</dbReference>
<dbReference type="EC" id="3.1.11.6" evidence="6"/>
<dbReference type="PIRSF" id="PIRSF006488">
    <property type="entry name" value="Exonuc_VII_S"/>
    <property type="match status" value="1"/>
</dbReference>
<keyword evidence="2 6" id="KW-0963">Cytoplasm</keyword>
<evidence type="ECO:0000256" key="6">
    <source>
        <dbReference type="HAMAP-Rule" id="MF_00337"/>
    </source>
</evidence>
<accession>A0ABY8E815</accession>
<keyword evidence="3 6" id="KW-0540">Nuclease</keyword>
<organism evidence="7 8">
    <name type="scientific">Tepidibacter hydrothermalis</name>
    <dbReference type="NCBI Taxonomy" id="3036126"/>
    <lineage>
        <taxon>Bacteria</taxon>
        <taxon>Bacillati</taxon>
        <taxon>Bacillota</taxon>
        <taxon>Clostridia</taxon>
        <taxon>Peptostreptococcales</taxon>
        <taxon>Peptostreptococcaceae</taxon>
        <taxon>Tepidibacter</taxon>
    </lineage>
</organism>
<evidence type="ECO:0000313" key="7">
    <source>
        <dbReference type="EMBL" id="WFD09051.1"/>
    </source>
</evidence>
<keyword evidence="5 6" id="KW-0269">Exonuclease</keyword>
<dbReference type="RefSeq" id="WP_277730972.1">
    <property type="nucleotide sequence ID" value="NZ_CP120733.1"/>
</dbReference>
<dbReference type="HAMAP" id="MF_00337">
    <property type="entry name" value="Exonuc_7_S"/>
    <property type="match status" value="1"/>
</dbReference>
<comment type="subcellular location">
    <subcellularLocation>
        <location evidence="6">Cytoplasm</location>
    </subcellularLocation>
</comment>
<evidence type="ECO:0000256" key="5">
    <source>
        <dbReference type="ARBA" id="ARBA00022839"/>
    </source>
</evidence>
<dbReference type="InterPro" id="IPR037004">
    <property type="entry name" value="Exonuc_VII_ssu_sf"/>
</dbReference>
<comment type="similarity">
    <text evidence="1 6">Belongs to the XseB family.</text>
</comment>
<name>A0ABY8E815_9FIRM</name>
<dbReference type="SUPFAM" id="SSF116842">
    <property type="entry name" value="XseB-like"/>
    <property type="match status" value="1"/>
</dbReference>
<keyword evidence="8" id="KW-1185">Reference proteome</keyword>
<comment type="catalytic activity">
    <reaction evidence="6">
        <text>Exonucleolytic cleavage in either 5'- to 3'- or 3'- to 5'-direction to yield nucleoside 5'-phosphates.</text>
        <dbReference type="EC" id="3.1.11.6"/>
    </reaction>
</comment>